<accession>A0A562IH39</accession>
<dbReference type="OrthoDB" id="3770261at2"/>
<protein>
    <submittedName>
        <fullName evidence="1">Uncharacterized protein DUF3626</fullName>
    </submittedName>
</protein>
<comment type="caution">
    <text evidence="1">The sequence shown here is derived from an EMBL/GenBank/DDBJ whole genome shotgun (WGS) entry which is preliminary data.</text>
</comment>
<evidence type="ECO:0000313" key="1">
    <source>
        <dbReference type="EMBL" id="TWH70327.1"/>
    </source>
</evidence>
<dbReference type="AlphaFoldDB" id="A0A562IH39"/>
<sequence length="163" mass="17834">MDTAALARALLRRRERDAWRPGPAARSLDDYAEAQVHGEINLARDVEALVLDPSFEGTEVGRTLADLAARHGITLRWHAGFELPADGIDPAFRGPDIPPLAARIHAEFARPGDPVDAALIGRAAASLVTEPDRWADRGPLPVTLQHLKQLWHVLVRFGAPRAR</sequence>
<keyword evidence="2" id="KW-1185">Reference proteome</keyword>
<organism evidence="1 2">
    <name type="scientific">Micromonospora olivasterospora</name>
    <dbReference type="NCBI Taxonomy" id="1880"/>
    <lineage>
        <taxon>Bacteria</taxon>
        <taxon>Bacillati</taxon>
        <taxon>Actinomycetota</taxon>
        <taxon>Actinomycetes</taxon>
        <taxon>Micromonosporales</taxon>
        <taxon>Micromonosporaceae</taxon>
        <taxon>Micromonospora</taxon>
    </lineage>
</organism>
<evidence type="ECO:0000313" key="2">
    <source>
        <dbReference type="Proteomes" id="UP000319825"/>
    </source>
</evidence>
<gene>
    <name evidence="1" type="ORF">JD77_05352</name>
</gene>
<name>A0A562IH39_MICOL</name>
<dbReference type="Pfam" id="PF12294">
    <property type="entry name" value="DUF3626"/>
    <property type="match status" value="1"/>
</dbReference>
<dbReference type="Proteomes" id="UP000319825">
    <property type="component" value="Unassembled WGS sequence"/>
</dbReference>
<proteinExistence type="predicted"/>
<reference evidence="1 2" key="1">
    <citation type="submission" date="2019-07" db="EMBL/GenBank/DDBJ databases">
        <title>R&amp;d 2014.</title>
        <authorList>
            <person name="Klenk H.-P."/>
        </authorList>
    </citation>
    <scope>NUCLEOTIDE SEQUENCE [LARGE SCALE GENOMIC DNA]</scope>
    <source>
        <strain evidence="1 2">DSM 43868</strain>
    </source>
</reference>
<dbReference type="EMBL" id="VLKE01000001">
    <property type="protein sequence ID" value="TWH70327.1"/>
    <property type="molecule type" value="Genomic_DNA"/>
</dbReference>
<dbReference type="InterPro" id="IPR022074">
    <property type="entry name" value="DUF3626"/>
</dbReference>